<accession>A0A423WI31</accession>
<comment type="caution">
    <text evidence="1">The sequence shown here is derived from an EMBL/GenBank/DDBJ whole genome shotgun (WGS) entry which is preliminary data.</text>
</comment>
<dbReference type="STRING" id="356882.A0A423WI31"/>
<gene>
    <name evidence="1" type="ORF">VMCG_05722</name>
</gene>
<dbReference type="PANTHER" id="PTHR40619">
    <property type="entry name" value="FUNGAL STAND N-TERMINAL GOODBYE DOMAIN-CONTAINING PROTEIN"/>
    <property type="match status" value="1"/>
</dbReference>
<organism evidence="1 2">
    <name type="scientific">Cytospora schulzeri</name>
    <dbReference type="NCBI Taxonomy" id="448051"/>
    <lineage>
        <taxon>Eukaryota</taxon>
        <taxon>Fungi</taxon>
        <taxon>Dikarya</taxon>
        <taxon>Ascomycota</taxon>
        <taxon>Pezizomycotina</taxon>
        <taxon>Sordariomycetes</taxon>
        <taxon>Sordariomycetidae</taxon>
        <taxon>Diaporthales</taxon>
        <taxon>Cytosporaceae</taxon>
        <taxon>Cytospora</taxon>
    </lineage>
</organism>
<evidence type="ECO:0000313" key="2">
    <source>
        <dbReference type="Proteomes" id="UP000283895"/>
    </source>
</evidence>
<name>A0A423WI31_9PEZI</name>
<dbReference type="OrthoDB" id="5419927at2759"/>
<dbReference type="PANTHER" id="PTHR40619:SF3">
    <property type="entry name" value="FUNGAL STAND N-TERMINAL GOODBYE DOMAIN-CONTAINING PROTEIN"/>
    <property type="match status" value="1"/>
</dbReference>
<dbReference type="EMBL" id="LKEA01000016">
    <property type="protein sequence ID" value="ROW03063.1"/>
    <property type="molecule type" value="Genomic_DNA"/>
</dbReference>
<proteinExistence type="predicted"/>
<protein>
    <submittedName>
        <fullName evidence="1">Uncharacterized protein</fullName>
    </submittedName>
</protein>
<evidence type="ECO:0000313" key="1">
    <source>
        <dbReference type="EMBL" id="ROW03063.1"/>
    </source>
</evidence>
<dbReference type="AlphaFoldDB" id="A0A423WI31"/>
<reference evidence="1 2" key="1">
    <citation type="submission" date="2015-09" db="EMBL/GenBank/DDBJ databases">
        <title>Host preference determinants of Valsa canker pathogens revealed by comparative genomics.</title>
        <authorList>
            <person name="Yin Z."/>
            <person name="Huang L."/>
        </authorList>
    </citation>
    <scope>NUCLEOTIDE SEQUENCE [LARGE SCALE GENOMIC DNA]</scope>
    <source>
        <strain evidence="1 2">03-1</strain>
    </source>
</reference>
<dbReference type="Proteomes" id="UP000283895">
    <property type="component" value="Unassembled WGS sequence"/>
</dbReference>
<keyword evidence="2" id="KW-1185">Reference proteome</keyword>
<sequence length="644" mass="71963">MPTRDPTIPPSLKDTLDDDKEISVFREFQVSSTIEGVLPGYKVETEYDKSQSTWEAPSSKYLDELFSLERKSSPEKTDPSPSWDDVLKLIEDAEAKYKDQGDKNRFRRGLRQGQDVAAALNGLVELIPDESGLVVLRIGLSMAWSNRIKNREKVLNSLRDIPLIQAVQQMYGNAMDAIRTLIDILFYNSGGKSLTRRFVPHTKCFMPINHDEAKIDQVLEALNVSKANVDDFVGILDRRRDAETHLNTKSTAVRTIMMHKTVEDTKCLVTGVAAEISAGNDTIRTHQQETTTKLEDMEMRLHELGSIQAYHTKLLEGCASIPKKMEELGLTESIHTSLYRLSTEQIYKKSLSPPRHITSPVRQYRHEILAPEDFIKLLGIPILSPVEDRDTVLRKSHTISPQHLGRGRFLVIDPQFQHLLRSPSSTVLLVDGHCKEDCVGKVSPISVFCTSLAAIMAQHPAYMILTFFTSQHSLYDDAYDQARGPWGLVRSLICQILLYPNQPQWCMDWLEDGLLGAVAQDDIEALCYLFMGLVQRIVGVSTIFCIVDNISEFETREEGWADDLEIVFGTLYSVARKLGPGVSFKLLMTSAGKSTQLVSLTKPSEQSSLRAGNVLNAEKSGSAIAADIQKLVGRGDLDGQHSGN</sequence>